<evidence type="ECO:0000256" key="5">
    <source>
        <dbReference type="ARBA" id="ARBA00022777"/>
    </source>
</evidence>
<dbReference type="GO" id="GO:0008353">
    <property type="term" value="F:RNA polymerase II CTD heptapeptide repeat kinase activity"/>
    <property type="evidence" value="ECO:0007669"/>
    <property type="project" value="TreeGrafter"/>
</dbReference>
<dbReference type="AlphaFoldDB" id="A0A7N0U9Q8"/>
<evidence type="ECO:0000256" key="3">
    <source>
        <dbReference type="ARBA" id="ARBA00022679"/>
    </source>
</evidence>
<keyword evidence="6 7" id="KW-0067">ATP-binding</keyword>
<keyword evidence="5" id="KW-0418">Kinase</keyword>
<dbReference type="InterPro" id="IPR000719">
    <property type="entry name" value="Prot_kinase_dom"/>
</dbReference>
<feature type="compositionally biased region" description="Polar residues" evidence="8">
    <location>
        <begin position="487"/>
        <end position="516"/>
    </location>
</feature>
<sequence length="590" mass="64958">MGCICSKGGGGGVDKTKKKKKVKGSKREEDNASSLCPATGDGVGLVSVVVDKEDNYISVKVGKQKSFRQQKQGTVDMSSSAELPRLSRLVSLNRGGGGGSTVVAGWPPWLASVAAEAIQGWVPRSADTFERICQIGQGTYSSVYKARDLETGKIVAMKKVRFANMDPESVRFMAREIHILRKLDHPNVMKLVCLVTARASGSLYLVFDYMEHDLAGLLANPAIKFSEPQIKCYMQQLLQGLEYCHSRGVLHRDIKGSNLLIDDNGVLKIGDFGLATFFRPDQQQPLTSRVVTLWYRAPELLLGATEYGVGVDLWSAGCILGELFVGKPALPGRTEVEQMHKILKICGSPSEDYWKNPRLPHACSFRPKHTYRRHVADYFKSLPPSAVALIDVLLAMEPKDRGTASSALSSEFLVTDPLPCSPSSLPKYPPSKEFDAKLRERESRRRKVDSVKEGEADSARMCPREVKASVQIETGFSLQQEALRGGASNSYLHPNSSIHPNSDLQRSRQAMLSSSSLRKDNAESLKPSTTGYAPKKSRMHCSGPLMSHGGNMDEMLKEHERQIQEAVRKARVGKSKSNKTDQERGHRGGR</sequence>
<evidence type="ECO:0000256" key="2">
    <source>
        <dbReference type="ARBA" id="ARBA00022527"/>
    </source>
</evidence>
<evidence type="ECO:0000256" key="7">
    <source>
        <dbReference type="PROSITE-ProRule" id="PRU10141"/>
    </source>
</evidence>
<evidence type="ECO:0000256" key="8">
    <source>
        <dbReference type="SAM" id="MobiDB-lite"/>
    </source>
</evidence>
<dbReference type="SUPFAM" id="SSF56112">
    <property type="entry name" value="Protein kinase-like (PK-like)"/>
    <property type="match status" value="1"/>
</dbReference>
<feature type="region of interest" description="Disordered" evidence="8">
    <location>
        <begin position="487"/>
        <end position="590"/>
    </location>
</feature>
<keyword evidence="4 7" id="KW-0547">Nucleotide-binding</keyword>
<dbReference type="GO" id="GO:0000307">
    <property type="term" value="C:cyclin-dependent protein kinase holoenzyme complex"/>
    <property type="evidence" value="ECO:0007669"/>
    <property type="project" value="TreeGrafter"/>
</dbReference>
<dbReference type="Gramene" id="Kaladp0058s0544.1.v1.1">
    <property type="protein sequence ID" value="Kaladp0058s0544.1.v1.1"/>
    <property type="gene ID" value="Kaladp0058s0544.v1.1"/>
</dbReference>
<keyword evidence="2" id="KW-0723">Serine/threonine-protein kinase</keyword>
<feature type="region of interest" description="Disordered" evidence="8">
    <location>
        <begin position="423"/>
        <end position="460"/>
    </location>
</feature>
<organism evidence="10 11">
    <name type="scientific">Kalanchoe fedtschenkoi</name>
    <name type="common">Lavender scallops</name>
    <name type="synonym">South American air plant</name>
    <dbReference type="NCBI Taxonomy" id="63787"/>
    <lineage>
        <taxon>Eukaryota</taxon>
        <taxon>Viridiplantae</taxon>
        <taxon>Streptophyta</taxon>
        <taxon>Embryophyta</taxon>
        <taxon>Tracheophyta</taxon>
        <taxon>Spermatophyta</taxon>
        <taxon>Magnoliopsida</taxon>
        <taxon>eudicotyledons</taxon>
        <taxon>Gunneridae</taxon>
        <taxon>Pentapetalae</taxon>
        <taxon>Saxifragales</taxon>
        <taxon>Crassulaceae</taxon>
        <taxon>Kalanchoe</taxon>
    </lineage>
</organism>
<dbReference type="FunFam" id="3.30.200.20:FF:000021">
    <property type="entry name" value="probable serine/threonine-protein kinase At1g54610"/>
    <property type="match status" value="1"/>
</dbReference>
<evidence type="ECO:0000256" key="6">
    <source>
        <dbReference type="ARBA" id="ARBA00022840"/>
    </source>
</evidence>
<keyword evidence="11" id="KW-1185">Reference proteome</keyword>
<evidence type="ECO:0000313" key="11">
    <source>
        <dbReference type="Proteomes" id="UP000594263"/>
    </source>
</evidence>
<comment type="similarity">
    <text evidence="1">Belongs to the protein kinase superfamily. CMGC Ser/Thr protein kinase family. CDC2/CDKX subfamily.</text>
</comment>
<dbReference type="GO" id="GO:0005634">
    <property type="term" value="C:nucleus"/>
    <property type="evidence" value="ECO:0007669"/>
    <property type="project" value="TreeGrafter"/>
</dbReference>
<dbReference type="Gene3D" id="3.30.200.20">
    <property type="entry name" value="Phosphorylase Kinase, domain 1"/>
    <property type="match status" value="1"/>
</dbReference>
<dbReference type="InterPro" id="IPR017441">
    <property type="entry name" value="Protein_kinase_ATP_BS"/>
</dbReference>
<proteinExistence type="inferred from homology"/>
<dbReference type="OMA" id="NWRRAPD"/>
<dbReference type="PROSITE" id="PS50011">
    <property type="entry name" value="PROTEIN_KINASE_DOM"/>
    <property type="match status" value="1"/>
</dbReference>
<dbReference type="InterPro" id="IPR011009">
    <property type="entry name" value="Kinase-like_dom_sf"/>
</dbReference>
<dbReference type="CDD" id="cd07840">
    <property type="entry name" value="STKc_CDK9_like"/>
    <property type="match status" value="1"/>
</dbReference>
<accession>A0A7N0U9Q8</accession>
<dbReference type="PROSITE" id="PS00108">
    <property type="entry name" value="PROTEIN_KINASE_ST"/>
    <property type="match status" value="1"/>
</dbReference>
<dbReference type="GO" id="GO:0032968">
    <property type="term" value="P:positive regulation of transcription elongation by RNA polymerase II"/>
    <property type="evidence" value="ECO:0007669"/>
    <property type="project" value="TreeGrafter"/>
</dbReference>
<dbReference type="Gene3D" id="1.10.510.10">
    <property type="entry name" value="Transferase(Phosphotransferase) domain 1"/>
    <property type="match status" value="1"/>
</dbReference>
<dbReference type="InterPro" id="IPR050108">
    <property type="entry name" value="CDK"/>
</dbReference>
<evidence type="ECO:0000259" key="9">
    <source>
        <dbReference type="PROSITE" id="PS50011"/>
    </source>
</evidence>
<dbReference type="InterPro" id="IPR008271">
    <property type="entry name" value="Ser/Thr_kinase_AS"/>
</dbReference>
<dbReference type="FunFam" id="1.10.510.10:FF:000043">
    <property type="entry name" value="probable serine/threonine-protein kinase At1g54610"/>
    <property type="match status" value="1"/>
</dbReference>
<dbReference type="Proteomes" id="UP000594263">
    <property type="component" value="Unplaced"/>
</dbReference>
<dbReference type="Pfam" id="PF00069">
    <property type="entry name" value="Pkinase"/>
    <property type="match status" value="1"/>
</dbReference>
<dbReference type="PROSITE" id="PS00107">
    <property type="entry name" value="PROTEIN_KINASE_ATP"/>
    <property type="match status" value="1"/>
</dbReference>
<feature type="region of interest" description="Disordered" evidence="8">
    <location>
        <begin position="1"/>
        <end position="38"/>
    </location>
</feature>
<evidence type="ECO:0000313" key="10">
    <source>
        <dbReference type="EnsemblPlants" id="Kaladp0058s0544.1.v1.1"/>
    </source>
</evidence>
<reference evidence="10" key="1">
    <citation type="submission" date="2021-01" db="UniProtKB">
        <authorList>
            <consortium name="EnsemblPlants"/>
        </authorList>
    </citation>
    <scope>IDENTIFICATION</scope>
</reference>
<protein>
    <recommendedName>
        <fullName evidence="9">Protein kinase domain-containing protein</fullName>
    </recommendedName>
</protein>
<evidence type="ECO:0000256" key="4">
    <source>
        <dbReference type="ARBA" id="ARBA00022741"/>
    </source>
</evidence>
<dbReference type="SMART" id="SM00220">
    <property type="entry name" value="S_TKc"/>
    <property type="match status" value="1"/>
</dbReference>
<feature type="compositionally biased region" description="Basic and acidic residues" evidence="8">
    <location>
        <begin position="430"/>
        <end position="460"/>
    </location>
</feature>
<evidence type="ECO:0000256" key="1">
    <source>
        <dbReference type="ARBA" id="ARBA00006485"/>
    </source>
</evidence>
<feature type="domain" description="Protein kinase" evidence="9">
    <location>
        <begin position="129"/>
        <end position="413"/>
    </location>
</feature>
<dbReference type="GO" id="GO:0005524">
    <property type="term" value="F:ATP binding"/>
    <property type="evidence" value="ECO:0007669"/>
    <property type="project" value="UniProtKB-UniRule"/>
</dbReference>
<name>A0A7N0U9Q8_KALFE</name>
<feature type="binding site" evidence="7">
    <location>
        <position position="158"/>
    </location>
    <ligand>
        <name>ATP</name>
        <dbReference type="ChEBI" id="CHEBI:30616"/>
    </ligand>
</feature>
<dbReference type="PANTHER" id="PTHR24056">
    <property type="entry name" value="CELL DIVISION PROTEIN KINASE"/>
    <property type="match status" value="1"/>
</dbReference>
<keyword evidence="3" id="KW-0808">Transferase</keyword>
<dbReference type="EnsemblPlants" id="Kaladp0058s0544.1.v1.1">
    <property type="protein sequence ID" value="Kaladp0058s0544.1.v1.1"/>
    <property type="gene ID" value="Kaladp0058s0544.v1.1"/>
</dbReference>
<feature type="compositionally biased region" description="Basic and acidic residues" evidence="8">
    <location>
        <begin position="578"/>
        <end position="590"/>
    </location>
</feature>
<feature type="compositionally biased region" description="Basic and acidic residues" evidence="8">
    <location>
        <begin position="554"/>
        <end position="568"/>
    </location>
</feature>
<dbReference type="PANTHER" id="PTHR24056:SF384">
    <property type="entry name" value="PROTEIN KINASE SUPERFAMILY PROTEIN"/>
    <property type="match status" value="1"/>
</dbReference>